<keyword evidence="2" id="KW-0472">Membrane</keyword>
<reference evidence="3 4" key="1">
    <citation type="submission" date="2019-09" db="EMBL/GenBank/DDBJ databases">
        <title>Phylogeny of genus Pseudoclavibacter and closely related genus.</title>
        <authorList>
            <person name="Li Y."/>
        </authorList>
    </citation>
    <scope>NUCLEOTIDE SEQUENCE [LARGE SCALE GENOMIC DNA]</scope>
    <source>
        <strain evidence="3 4">KCTC 13959</strain>
    </source>
</reference>
<accession>A0A7J5BCI4</accession>
<evidence type="ECO:0000256" key="1">
    <source>
        <dbReference type="SAM" id="MobiDB-lite"/>
    </source>
</evidence>
<dbReference type="OrthoDB" id="5119556at2"/>
<dbReference type="Proteomes" id="UP000433493">
    <property type="component" value="Unassembled WGS sequence"/>
</dbReference>
<evidence type="ECO:0000313" key="3">
    <source>
        <dbReference type="EMBL" id="KAB1643268.1"/>
    </source>
</evidence>
<comment type="caution">
    <text evidence="3">The sequence shown here is derived from an EMBL/GenBank/DDBJ whole genome shotgun (WGS) entry which is preliminary data.</text>
</comment>
<feature type="transmembrane region" description="Helical" evidence="2">
    <location>
        <begin position="35"/>
        <end position="53"/>
    </location>
</feature>
<organism evidence="3 4">
    <name type="scientific">Gulosibacter chungangensis</name>
    <dbReference type="NCBI Taxonomy" id="979746"/>
    <lineage>
        <taxon>Bacteria</taxon>
        <taxon>Bacillati</taxon>
        <taxon>Actinomycetota</taxon>
        <taxon>Actinomycetes</taxon>
        <taxon>Micrococcales</taxon>
        <taxon>Microbacteriaceae</taxon>
        <taxon>Gulosibacter</taxon>
    </lineage>
</organism>
<feature type="transmembrane region" description="Helical" evidence="2">
    <location>
        <begin position="115"/>
        <end position="137"/>
    </location>
</feature>
<dbReference type="EMBL" id="WBKB01000004">
    <property type="protein sequence ID" value="KAB1643268.1"/>
    <property type="molecule type" value="Genomic_DNA"/>
</dbReference>
<dbReference type="AlphaFoldDB" id="A0A7J5BCI4"/>
<keyword evidence="4" id="KW-1185">Reference proteome</keyword>
<feature type="transmembrane region" description="Helical" evidence="2">
    <location>
        <begin position="82"/>
        <end position="103"/>
    </location>
</feature>
<feature type="region of interest" description="Disordered" evidence="1">
    <location>
        <begin position="1"/>
        <end position="21"/>
    </location>
</feature>
<dbReference type="InterPro" id="IPR046231">
    <property type="entry name" value="DUF6264"/>
</dbReference>
<gene>
    <name evidence="3" type="ORF">F8O05_08620</name>
</gene>
<keyword evidence="2" id="KW-0812">Transmembrane</keyword>
<evidence type="ECO:0000256" key="2">
    <source>
        <dbReference type="SAM" id="Phobius"/>
    </source>
</evidence>
<protein>
    <submittedName>
        <fullName evidence="3">Uncharacterized protein</fullName>
    </submittedName>
</protein>
<sequence>MSNQDPTGPRGNTPGPGPVLSPEEIRKLRLRSDRMIGIMLFIIGVFATVVNMANLTGDALAQQGALAFETYGLGEYHRPADLAAIGWVGVALHPLNYAIWLYVALKRWQNRKFAAWCAFVGAVIAIVISAAVMMTAFSMHPEIIDWIQHGAPMPAPTQTP</sequence>
<keyword evidence="2" id="KW-1133">Transmembrane helix</keyword>
<dbReference type="RefSeq" id="WP_158052317.1">
    <property type="nucleotide sequence ID" value="NZ_WBKB01000004.1"/>
</dbReference>
<evidence type="ECO:0000313" key="4">
    <source>
        <dbReference type="Proteomes" id="UP000433493"/>
    </source>
</evidence>
<name>A0A7J5BCI4_9MICO</name>
<proteinExistence type="predicted"/>
<feature type="compositionally biased region" description="Low complexity" evidence="1">
    <location>
        <begin position="1"/>
        <end position="13"/>
    </location>
</feature>
<dbReference type="Pfam" id="PF19779">
    <property type="entry name" value="DUF6264"/>
    <property type="match status" value="1"/>
</dbReference>